<evidence type="ECO:0000313" key="2">
    <source>
        <dbReference type="Proteomes" id="UP000757435"/>
    </source>
</evidence>
<dbReference type="Pfam" id="PF12831">
    <property type="entry name" value="FAD_oxidored"/>
    <property type="match status" value="2"/>
</dbReference>
<sequence length="658" mass="71939">MKRRLFLPQRGIRWGVRFLLLAIVSLCFASGGFTALLAGFQVQTAPVETTQVESFGAGRSPDAVQLISNGRPQLDPLPPAQEVWNCEVVVVGGSLGGVAAAFHAMQSGAITCLIELTPWLGGQISSQGVSALDESHTMIAEQRFSQSWSDFKQLIQSQKVQLPAWANLSPETQVAELNSCWVGRLCFPPEAGANAAEALLQSAKAKASGSRWGTAIAFKGAEFDTTGQEITAIYAVRRVHHPSTQPEAVQSKGRLSQEIASWYSWSADAEFEKFPLRLEAPPGKRLMVIDATDTGELVGWASIPHRLGSEAKTTSGEAHAAERDNPDCTQAFTFPFVLALHDDRGKSLAALAQFEPEFPLHEHLQAYSLDGTPMFAGRSLFNYRRIVSTTRNDPFWSMPDMGDMTAINWTQGNDWNLMTHPLILNSKNVKAAGQQHNWLGGLSVIALKHAEEHALLFARWLLQQADLEEADLPLTYLSGADTPMGTASGLSMTPYIREGRRIMGRQAYGQPAFMLREADLRLDLPGGRDFSETAIALAHYDVDMHGCRYRNWQPSGEATSAHASEYEIRPLQIPLESLIPQGVRNLLIGGKSIAVSHIVNAVTRTHYSEWGIGAAAGATSGWLITKAPEEMSAADIISKKLMPNLQQYLIDQGLQLSW</sequence>
<dbReference type="EMBL" id="JAHHHD010000011">
    <property type="protein sequence ID" value="MBW4659405.1"/>
    <property type="molecule type" value="Genomic_DNA"/>
</dbReference>
<dbReference type="GO" id="GO:0009435">
    <property type="term" value="P:NAD+ biosynthetic process"/>
    <property type="evidence" value="ECO:0007669"/>
    <property type="project" value="InterPro"/>
</dbReference>
<dbReference type="InterPro" id="IPR036188">
    <property type="entry name" value="FAD/NAD-bd_sf"/>
</dbReference>
<dbReference type="Gene3D" id="3.50.50.60">
    <property type="entry name" value="FAD/NAD(P)-binding domain"/>
    <property type="match status" value="1"/>
</dbReference>
<organism evidence="1 2">
    <name type="scientific">Drouetiella hepatica Uher 2000/2452</name>
    <dbReference type="NCBI Taxonomy" id="904376"/>
    <lineage>
        <taxon>Bacteria</taxon>
        <taxon>Bacillati</taxon>
        <taxon>Cyanobacteriota</taxon>
        <taxon>Cyanophyceae</taxon>
        <taxon>Oculatellales</taxon>
        <taxon>Oculatellaceae</taxon>
        <taxon>Drouetiella</taxon>
    </lineage>
</organism>
<evidence type="ECO:0000313" key="1">
    <source>
        <dbReference type="EMBL" id="MBW4659405.1"/>
    </source>
</evidence>
<dbReference type="PANTHER" id="PTHR42716">
    <property type="entry name" value="L-ASPARTATE OXIDASE"/>
    <property type="match status" value="1"/>
</dbReference>
<dbReference type="AlphaFoldDB" id="A0A951UMF8"/>
<gene>
    <name evidence="1" type="ORF">KME15_12080</name>
</gene>
<dbReference type="SUPFAM" id="SSF51905">
    <property type="entry name" value="FAD/NAD(P)-binding domain"/>
    <property type="match status" value="2"/>
</dbReference>
<protein>
    <submittedName>
        <fullName evidence="1">FAD-dependent oxidoreductase</fullName>
    </submittedName>
</protein>
<dbReference type="InterPro" id="IPR005288">
    <property type="entry name" value="NadB"/>
</dbReference>
<proteinExistence type="predicted"/>
<name>A0A951UMF8_9CYAN</name>
<dbReference type="GO" id="GO:0008734">
    <property type="term" value="F:L-aspartate oxidase activity"/>
    <property type="evidence" value="ECO:0007669"/>
    <property type="project" value="InterPro"/>
</dbReference>
<comment type="caution">
    <text evidence="1">The sequence shown here is derived from an EMBL/GenBank/DDBJ whole genome shotgun (WGS) entry which is preliminary data.</text>
</comment>
<dbReference type="Proteomes" id="UP000757435">
    <property type="component" value="Unassembled WGS sequence"/>
</dbReference>
<dbReference type="PANTHER" id="PTHR42716:SF1">
    <property type="entry name" value="SLL0471 PROTEIN"/>
    <property type="match status" value="1"/>
</dbReference>
<reference evidence="1" key="2">
    <citation type="journal article" date="2022" name="Microbiol. Resour. Announc.">
        <title>Metagenome Sequencing to Explore Phylogenomics of Terrestrial Cyanobacteria.</title>
        <authorList>
            <person name="Ward R.D."/>
            <person name="Stajich J.E."/>
            <person name="Johansen J.R."/>
            <person name="Huntemann M."/>
            <person name="Clum A."/>
            <person name="Foster B."/>
            <person name="Foster B."/>
            <person name="Roux S."/>
            <person name="Palaniappan K."/>
            <person name="Varghese N."/>
            <person name="Mukherjee S."/>
            <person name="Reddy T.B.K."/>
            <person name="Daum C."/>
            <person name="Copeland A."/>
            <person name="Chen I.A."/>
            <person name="Ivanova N.N."/>
            <person name="Kyrpides N.C."/>
            <person name="Shapiro N."/>
            <person name="Eloe-Fadrosh E.A."/>
            <person name="Pietrasiak N."/>
        </authorList>
    </citation>
    <scope>NUCLEOTIDE SEQUENCE</scope>
    <source>
        <strain evidence="1">UHER 2000/2452</strain>
    </source>
</reference>
<accession>A0A951UMF8</accession>
<reference evidence="1" key="1">
    <citation type="submission" date="2021-05" db="EMBL/GenBank/DDBJ databases">
        <authorList>
            <person name="Pietrasiak N."/>
            <person name="Ward R."/>
            <person name="Stajich J.E."/>
            <person name="Kurbessoian T."/>
        </authorList>
    </citation>
    <scope>NUCLEOTIDE SEQUENCE</scope>
    <source>
        <strain evidence="1">UHER 2000/2452</strain>
    </source>
</reference>